<keyword evidence="3" id="KW-1185">Reference proteome</keyword>
<dbReference type="Pfam" id="PF11575">
    <property type="entry name" value="FhuF_C"/>
    <property type="match status" value="1"/>
</dbReference>
<protein>
    <recommendedName>
        <fullName evidence="1">Ferric siderophore reductase C-terminal domain-containing protein</fullName>
    </recommendedName>
</protein>
<dbReference type="RefSeq" id="WP_041052295.1">
    <property type="nucleotide sequence ID" value="NZ_JXAK01000091.1"/>
</dbReference>
<gene>
    <name evidence="2" type="ORF">SD70_30240</name>
</gene>
<evidence type="ECO:0000259" key="1">
    <source>
        <dbReference type="Pfam" id="PF11575"/>
    </source>
</evidence>
<dbReference type="EMBL" id="JXAK01000091">
    <property type="protein sequence ID" value="KIL37851.1"/>
    <property type="molecule type" value="Genomic_DNA"/>
</dbReference>
<dbReference type="Proteomes" id="UP000031967">
    <property type="component" value="Unassembled WGS sequence"/>
</dbReference>
<reference evidence="2 3" key="1">
    <citation type="submission" date="2014-12" db="EMBL/GenBank/DDBJ databases">
        <title>Draft genome sequence of Paenibacillus kamchatkensis strain B-2647.</title>
        <authorList>
            <person name="Karlyshev A.V."/>
            <person name="Kudryashova E.B."/>
        </authorList>
    </citation>
    <scope>NUCLEOTIDE SEQUENCE [LARGE SCALE GENOMIC DNA]</scope>
    <source>
        <strain evidence="2 3">VKM B-2647</strain>
    </source>
</reference>
<feature type="domain" description="Ferric siderophore reductase C-terminal" evidence="1">
    <location>
        <begin position="222"/>
        <end position="242"/>
    </location>
</feature>
<accession>A0ABR5AA37</accession>
<name>A0ABR5AA37_9BACL</name>
<comment type="caution">
    <text evidence="2">The sequence shown here is derived from an EMBL/GenBank/DDBJ whole genome shotgun (WGS) entry which is preliminary data.</text>
</comment>
<sequence>MHKNERLMALAAPYRMFPDVPAAFAPDPSDRAWQMDRLLAPLEMDELLRIWKRELGADRTSVAASLFVKTYARMLTAAWRLLSVGNSIVDMDLANVRLVKPENGPPALLLRGAPAQPLPAGPDARADARDRWLADIANGHVRLLLESVSFRSGLPMPVAWENVFIYLHHGYTEWARQAETPEERARIEGDYARLTARGSPFHLASGGSFDDPLHPGRELRIRRTCCLKYQLPGDGKPCYSCPMIGLDERIGILTQKKSP</sequence>
<organism evidence="2 3">
    <name type="scientific">Gordoniibacillus kamchatkensis</name>
    <dbReference type="NCBI Taxonomy" id="1590651"/>
    <lineage>
        <taxon>Bacteria</taxon>
        <taxon>Bacillati</taxon>
        <taxon>Bacillota</taxon>
        <taxon>Bacilli</taxon>
        <taxon>Bacillales</taxon>
        <taxon>Paenibacillaceae</taxon>
        <taxon>Gordoniibacillus</taxon>
    </lineage>
</organism>
<dbReference type="InterPro" id="IPR024726">
    <property type="entry name" value="FhuF_C"/>
</dbReference>
<evidence type="ECO:0000313" key="3">
    <source>
        <dbReference type="Proteomes" id="UP000031967"/>
    </source>
</evidence>
<proteinExistence type="predicted"/>
<evidence type="ECO:0000313" key="2">
    <source>
        <dbReference type="EMBL" id="KIL37851.1"/>
    </source>
</evidence>